<sequence length="535" mass="61747">MNKLSTSKLIILSSIFLSSFYNFKFFKDIIKVYGFEGLNSIYFISTIILLTTLITLFLAIFSSRFTTKPLLIVLFTVSAFAAYFMDSYNIVIDSEMIRNSMQTDLKESMDLFSFKLVLYIIFLAIIPSYFVYKIKIDYKSFKKEIVSKLKTIILSILLIVIILFSFSKFYTSFARENKPLRYSANPIYWIYSIANYLDKTFDTMPKEMNEVGLDSKVVEPPFEPKELIILVVGEAARADKFSLNGYNKETNPLLKQEEVISFPNMYSCGTSTAHSVPCMFSIYPREQYSYKKGVSTQNVLDVLKNTQDISILWRDNNSDSKGVALRIDYEDFQTPKTNTICDDECRDEGMLVGLDDYIKKNDGRDILIVLHQMGSHGPAYYKRYPKEFEKFTPVCKTNQLENCTKEEINNAYDNTILYTDYFLSKSINFLKKYSQTHETALIYMADHGESLGENGIYLHGVPYAIAPKEQKNVASLIWIGDGAIEHEYDKQKLKSYKDNTFSQDNLFHTILGIFEVETEVYNKDLDILNDARKAE</sequence>
<protein>
    <submittedName>
        <fullName evidence="11">Phosphoethanolamine transferase EptA</fullName>
        <ecNumber evidence="11">2.7.-.-</ecNumber>
    </submittedName>
</protein>
<evidence type="ECO:0000256" key="6">
    <source>
        <dbReference type="ARBA" id="ARBA00022989"/>
    </source>
</evidence>
<keyword evidence="3" id="KW-0997">Cell inner membrane</keyword>
<keyword evidence="2" id="KW-1003">Cell membrane</keyword>
<evidence type="ECO:0000256" key="7">
    <source>
        <dbReference type="ARBA" id="ARBA00023136"/>
    </source>
</evidence>
<dbReference type="SUPFAM" id="SSF53649">
    <property type="entry name" value="Alkaline phosphatase-like"/>
    <property type="match status" value="1"/>
</dbReference>
<dbReference type="InterPro" id="IPR000917">
    <property type="entry name" value="Sulfatase_N"/>
</dbReference>
<dbReference type="PANTHER" id="PTHR30443:SF0">
    <property type="entry name" value="PHOSPHOETHANOLAMINE TRANSFERASE EPTA"/>
    <property type="match status" value="1"/>
</dbReference>
<evidence type="ECO:0000313" key="11">
    <source>
        <dbReference type="EMBL" id="OCL91757.1"/>
    </source>
</evidence>
<evidence type="ECO:0000256" key="1">
    <source>
        <dbReference type="ARBA" id="ARBA00004429"/>
    </source>
</evidence>
<keyword evidence="12" id="KW-1185">Reference proteome</keyword>
<dbReference type="GO" id="GO:0016740">
    <property type="term" value="F:transferase activity"/>
    <property type="evidence" value="ECO:0007669"/>
    <property type="project" value="UniProtKB-KW"/>
</dbReference>
<feature type="transmembrane region" description="Helical" evidence="8">
    <location>
        <begin position="112"/>
        <end position="132"/>
    </location>
</feature>
<evidence type="ECO:0000256" key="4">
    <source>
        <dbReference type="ARBA" id="ARBA00022679"/>
    </source>
</evidence>
<evidence type="ECO:0000256" key="3">
    <source>
        <dbReference type="ARBA" id="ARBA00022519"/>
    </source>
</evidence>
<organism evidence="11 12">
    <name type="scientific">Arcobacter porcinus</name>
    <dbReference type="NCBI Taxonomy" id="1935204"/>
    <lineage>
        <taxon>Bacteria</taxon>
        <taxon>Pseudomonadati</taxon>
        <taxon>Campylobacterota</taxon>
        <taxon>Epsilonproteobacteria</taxon>
        <taxon>Campylobacterales</taxon>
        <taxon>Arcobacteraceae</taxon>
        <taxon>Arcobacter</taxon>
    </lineage>
</organism>
<evidence type="ECO:0000256" key="2">
    <source>
        <dbReference type="ARBA" id="ARBA00022475"/>
    </source>
</evidence>
<dbReference type="Pfam" id="PF08019">
    <property type="entry name" value="EptA_B_N"/>
    <property type="match status" value="1"/>
</dbReference>
<dbReference type="NCBIfam" id="NF028537">
    <property type="entry name" value="P_eth_NH2_trans"/>
    <property type="match status" value="1"/>
</dbReference>
<dbReference type="CDD" id="cd16017">
    <property type="entry name" value="LptA"/>
    <property type="match status" value="1"/>
</dbReference>
<dbReference type="InterPro" id="IPR012549">
    <property type="entry name" value="EptA-like_N"/>
</dbReference>
<feature type="transmembrane region" description="Helical" evidence="8">
    <location>
        <begin position="41"/>
        <end position="61"/>
    </location>
</feature>
<feature type="transmembrane region" description="Helical" evidence="8">
    <location>
        <begin position="70"/>
        <end position="92"/>
    </location>
</feature>
<dbReference type="Pfam" id="PF00884">
    <property type="entry name" value="Sulfatase"/>
    <property type="match status" value="1"/>
</dbReference>
<proteinExistence type="predicted"/>
<keyword evidence="6 8" id="KW-1133">Transmembrane helix</keyword>
<name>A0ABX2YBP7_9BACT</name>
<gene>
    <name evidence="11" type="primary">eptA</name>
    <name evidence="11" type="ORF">AAX28_01503</name>
</gene>
<dbReference type="Gene3D" id="3.40.720.10">
    <property type="entry name" value="Alkaline Phosphatase, subunit A"/>
    <property type="match status" value="1"/>
</dbReference>
<evidence type="ECO:0000259" key="9">
    <source>
        <dbReference type="Pfam" id="PF00884"/>
    </source>
</evidence>
<dbReference type="PANTHER" id="PTHR30443">
    <property type="entry name" value="INNER MEMBRANE PROTEIN"/>
    <property type="match status" value="1"/>
</dbReference>
<dbReference type="Proteomes" id="UP000093159">
    <property type="component" value="Unassembled WGS sequence"/>
</dbReference>
<comment type="caution">
    <text evidence="11">The sequence shown here is derived from an EMBL/GenBank/DDBJ whole genome shotgun (WGS) entry which is preliminary data.</text>
</comment>
<dbReference type="EC" id="2.7.-.-" evidence="11"/>
<reference evidence="11 12" key="1">
    <citation type="submission" date="2015-05" db="EMBL/GenBank/DDBJ databases">
        <authorList>
            <person name="Rovetto F."/>
            <person name="Cocolin L."/>
            <person name="Illeghems K."/>
            <person name="Van Nieuwerburgh F."/>
            <person name="Houf K."/>
        </authorList>
    </citation>
    <scope>NUCLEOTIDE SEQUENCE [LARGE SCALE GENOMIC DNA]</scope>
    <source>
        <strain evidence="11 12">117434</strain>
    </source>
</reference>
<feature type="domain" description="Phosphoethanolamine transferase N-terminal" evidence="10">
    <location>
        <begin position="51"/>
        <end position="199"/>
    </location>
</feature>
<feature type="transmembrane region" description="Helical" evidence="8">
    <location>
        <begin position="9"/>
        <end position="26"/>
    </location>
</feature>
<accession>A0ABX2YBP7</accession>
<keyword evidence="5 8" id="KW-0812">Transmembrane</keyword>
<dbReference type="InterPro" id="IPR040423">
    <property type="entry name" value="PEA_transferase"/>
</dbReference>
<dbReference type="EMBL" id="LDIR01000002">
    <property type="protein sequence ID" value="OCL91757.1"/>
    <property type="molecule type" value="Genomic_DNA"/>
</dbReference>
<evidence type="ECO:0000256" key="5">
    <source>
        <dbReference type="ARBA" id="ARBA00022692"/>
    </source>
</evidence>
<comment type="subcellular location">
    <subcellularLocation>
        <location evidence="1">Cell inner membrane</location>
        <topology evidence="1">Multi-pass membrane protein</topology>
    </subcellularLocation>
</comment>
<keyword evidence="4 11" id="KW-0808">Transferase</keyword>
<feature type="domain" description="Sulfatase N-terminal" evidence="9">
    <location>
        <begin position="228"/>
        <end position="514"/>
    </location>
</feature>
<feature type="transmembrane region" description="Helical" evidence="8">
    <location>
        <begin position="152"/>
        <end position="170"/>
    </location>
</feature>
<dbReference type="InterPro" id="IPR017850">
    <property type="entry name" value="Alkaline_phosphatase_core_sf"/>
</dbReference>
<evidence type="ECO:0000259" key="10">
    <source>
        <dbReference type="Pfam" id="PF08019"/>
    </source>
</evidence>
<dbReference type="RefSeq" id="WP_066176354.1">
    <property type="nucleotide sequence ID" value="NZ_LCSL01000002.1"/>
</dbReference>
<evidence type="ECO:0000313" key="12">
    <source>
        <dbReference type="Proteomes" id="UP000093159"/>
    </source>
</evidence>
<keyword evidence="7 8" id="KW-0472">Membrane</keyword>
<dbReference type="InterPro" id="IPR058130">
    <property type="entry name" value="PEA_transf_C"/>
</dbReference>
<evidence type="ECO:0000256" key="8">
    <source>
        <dbReference type="SAM" id="Phobius"/>
    </source>
</evidence>